<protein>
    <submittedName>
        <fullName evidence="1">Uncharacterized protein</fullName>
    </submittedName>
</protein>
<dbReference type="AlphaFoldDB" id="A0A2A2JEM7"/>
<dbReference type="OrthoDB" id="7951431at2759"/>
<name>A0A2A2JEM7_9BILA</name>
<accession>A0A2A2JEM7</accession>
<keyword evidence="2" id="KW-1185">Reference proteome</keyword>
<sequence>MTAPNTKRFTIIEFHKQRQQCKNHSAAQNVHDLTPKDMVVRVQRSMRNSSLWKLSSTVKTTVLLLQMSLLPIQVIETLEGRLIPSPWRQRLWTYQQNSTLAHKAKSVQQWSHANMPDFIDSSQWPPIPPI</sequence>
<dbReference type="EMBL" id="LIAE01010483">
    <property type="protein sequence ID" value="PAV60115.1"/>
    <property type="molecule type" value="Genomic_DNA"/>
</dbReference>
<gene>
    <name evidence="1" type="ORF">WR25_10287</name>
</gene>
<evidence type="ECO:0000313" key="2">
    <source>
        <dbReference type="Proteomes" id="UP000218231"/>
    </source>
</evidence>
<reference evidence="1" key="1">
    <citation type="journal article" date="2017" name="Curr. Biol.">
        <title>Genome architecture and evolution of a unichromosomal asexual nematode.</title>
        <authorList>
            <person name="Fradin H."/>
            <person name="Zegar C."/>
            <person name="Gutwein M."/>
            <person name="Lucas J."/>
            <person name="Kovtun M."/>
            <person name="Corcoran D."/>
            <person name="Baugh L.R."/>
            <person name="Kiontke K."/>
            <person name="Gunsalus K."/>
            <person name="Fitch D.H."/>
            <person name="Piano F."/>
        </authorList>
    </citation>
    <scope>NUCLEOTIDE SEQUENCE [LARGE SCALE GENOMIC DNA]</scope>
    <source>
        <strain evidence="1">PF1309</strain>
    </source>
</reference>
<dbReference type="Proteomes" id="UP000218231">
    <property type="component" value="Unassembled WGS sequence"/>
</dbReference>
<comment type="caution">
    <text evidence="1">The sequence shown here is derived from an EMBL/GenBank/DDBJ whole genome shotgun (WGS) entry which is preliminary data.</text>
</comment>
<evidence type="ECO:0000313" key="1">
    <source>
        <dbReference type="EMBL" id="PAV60115.1"/>
    </source>
</evidence>
<proteinExistence type="predicted"/>
<organism evidence="1 2">
    <name type="scientific">Diploscapter pachys</name>
    <dbReference type="NCBI Taxonomy" id="2018661"/>
    <lineage>
        <taxon>Eukaryota</taxon>
        <taxon>Metazoa</taxon>
        <taxon>Ecdysozoa</taxon>
        <taxon>Nematoda</taxon>
        <taxon>Chromadorea</taxon>
        <taxon>Rhabditida</taxon>
        <taxon>Rhabditina</taxon>
        <taxon>Rhabditomorpha</taxon>
        <taxon>Rhabditoidea</taxon>
        <taxon>Rhabditidae</taxon>
        <taxon>Diploscapter</taxon>
    </lineage>
</organism>